<dbReference type="EMBL" id="JANJYJ010000003">
    <property type="protein sequence ID" value="KAK3222024.1"/>
    <property type="molecule type" value="Genomic_DNA"/>
</dbReference>
<proteinExistence type="predicted"/>
<evidence type="ECO:0000313" key="1">
    <source>
        <dbReference type="EMBL" id="KAK3222024.1"/>
    </source>
</evidence>
<gene>
    <name evidence="1" type="ORF">Dsin_009049</name>
</gene>
<protein>
    <submittedName>
        <fullName evidence="1">Uncharacterized protein</fullName>
    </submittedName>
</protein>
<accession>A0AAE0EBJ1</accession>
<dbReference type="AlphaFoldDB" id="A0AAE0EBJ1"/>
<sequence length="139" mass="15276">MKLKINKACDPRSISVSPPHSSFFKRIFGGHFCTDKTLIAEAAAVATIAKRCCNTTIRLLRHCLTRSFSSFDHVAGGGGVQRRRWTVVKPRRSTTARLCLVRKDLQRTEVNHDGDVAVAEPRSMSALGGHTFVGGALKR</sequence>
<keyword evidence="2" id="KW-1185">Reference proteome</keyword>
<reference evidence="1" key="1">
    <citation type="journal article" date="2023" name="Plant J.">
        <title>Genome sequences and population genomics provide insights into the demographic history, inbreeding, and mutation load of two 'living fossil' tree species of Dipteronia.</title>
        <authorList>
            <person name="Feng Y."/>
            <person name="Comes H.P."/>
            <person name="Chen J."/>
            <person name="Zhu S."/>
            <person name="Lu R."/>
            <person name="Zhang X."/>
            <person name="Li P."/>
            <person name="Qiu J."/>
            <person name="Olsen K.M."/>
            <person name="Qiu Y."/>
        </authorList>
    </citation>
    <scope>NUCLEOTIDE SEQUENCE</scope>
    <source>
        <strain evidence="1">NBL</strain>
    </source>
</reference>
<organism evidence="1 2">
    <name type="scientific">Dipteronia sinensis</name>
    <dbReference type="NCBI Taxonomy" id="43782"/>
    <lineage>
        <taxon>Eukaryota</taxon>
        <taxon>Viridiplantae</taxon>
        <taxon>Streptophyta</taxon>
        <taxon>Embryophyta</taxon>
        <taxon>Tracheophyta</taxon>
        <taxon>Spermatophyta</taxon>
        <taxon>Magnoliopsida</taxon>
        <taxon>eudicotyledons</taxon>
        <taxon>Gunneridae</taxon>
        <taxon>Pentapetalae</taxon>
        <taxon>rosids</taxon>
        <taxon>malvids</taxon>
        <taxon>Sapindales</taxon>
        <taxon>Sapindaceae</taxon>
        <taxon>Hippocastanoideae</taxon>
        <taxon>Acereae</taxon>
        <taxon>Dipteronia</taxon>
    </lineage>
</organism>
<dbReference type="Proteomes" id="UP001281410">
    <property type="component" value="Unassembled WGS sequence"/>
</dbReference>
<comment type="caution">
    <text evidence="1">The sequence shown here is derived from an EMBL/GenBank/DDBJ whole genome shotgun (WGS) entry which is preliminary data.</text>
</comment>
<name>A0AAE0EBJ1_9ROSI</name>
<evidence type="ECO:0000313" key="2">
    <source>
        <dbReference type="Proteomes" id="UP001281410"/>
    </source>
</evidence>